<evidence type="ECO:0000259" key="2">
    <source>
        <dbReference type="PROSITE" id="PS50878"/>
    </source>
</evidence>
<dbReference type="Pfam" id="PF08388">
    <property type="entry name" value="GIIM"/>
    <property type="match status" value="1"/>
</dbReference>
<dbReference type="HOGENOM" id="CLU_013584_2_0_6"/>
<dbReference type="PROSITE" id="PS50878">
    <property type="entry name" value="RT_POL"/>
    <property type="match status" value="1"/>
</dbReference>
<dbReference type="CDD" id="cd01651">
    <property type="entry name" value="RT_G2_intron"/>
    <property type="match status" value="1"/>
</dbReference>
<dbReference type="PATRIC" id="fig|585056.7.peg.426"/>
<comment type="similarity">
    <text evidence="1">Belongs to the bacterial reverse transcriptase family.</text>
</comment>
<dbReference type="InterPro" id="IPR000477">
    <property type="entry name" value="RT_dom"/>
</dbReference>
<dbReference type="InterPro" id="IPR030931">
    <property type="entry name" value="Group_II_RT_mat"/>
</dbReference>
<dbReference type="AlphaFoldDB" id="B7N8A1"/>
<name>B7N8A1_ECOLU</name>
<accession>B7N8A1</accession>
<gene>
    <name evidence="3" type="ordered locus">ECUMN_0236</name>
</gene>
<organism evidence="3 4">
    <name type="scientific">Escherichia coli O17:K52:H18 (strain UMN026 / ExPEC)</name>
    <dbReference type="NCBI Taxonomy" id="585056"/>
    <lineage>
        <taxon>Bacteria</taxon>
        <taxon>Pseudomonadati</taxon>
        <taxon>Pseudomonadota</taxon>
        <taxon>Gammaproteobacteria</taxon>
        <taxon>Enterobacterales</taxon>
        <taxon>Enterobacteriaceae</taxon>
        <taxon>Escherichia</taxon>
    </lineage>
</organism>
<dbReference type="NCBIfam" id="TIGR04416">
    <property type="entry name" value="group_II_RT_mat"/>
    <property type="match status" value="1"/>
</dbReference>
<feature type="domain" description="Reverse transcriptase" evidence="2">
    <location>
        <begin position="49"/>
        <end position="288"/>
    </location>
</feature>
<dbReference type="EC" id="2.7.7.49" evidence="3"/>
<keyword evidence="3" id="KW-0695">RNA-directed DNA polymerase</keyword>
<evidence type="ECO:0000313" key="3">
    <source>
        <dbReference type="EMBL" id="CAR11451.1"/>
    </source>
</evidence>
<dbReference type="InterPro" id="IPR013597">
    <property type="entry name" value="Mat_intron_G2"/>
</dbReference>
<dbReference type="KEGG" id="eum:ECUMN_0236"/>
<dbReference type="SUPFAM" id="SSF56672">
    <property type="entry name" value="DNA/RNA polymerases"/>
    <property type="match status" value="1"/>
</dbReference>
<dbReference type="Proteomes" id="UP000007097">
    <property type="component" value="Chromosome"/>
</dbReference>
<dbReference type="RefSeq" id="WP_001306804.1">
    <property type="nucleotide sequence ID" value="NC_011751.1"/>
</dbReference>
<dbReference type="Pfam" id="PF00078">
    <property type="entry name" value="RVT_1"/>
    <property type="match status" value="1"/>
</dbReference>
<evidence type="ECO:0000313" key="4">
    <source>
        <dbReference type="Proteomes" id="UP000007097"/>
    </source>
</evidence>
<dbReference type="EMBL" id="CU928163">
    <property type="protein sequence ID" value="CAR11451.1"/>
    <property type="molecule type" value="Genomic_DNA"/>
</dbReference>
<reference evidence="4" key="1">
    <citation type="journal article" date="2009" name="PLoS Genet.">
        <title>Organised genome dynamics in the Escherichia coli species results in highly diverse adaptive paths.</title>
        <authorList>
            <person name="Touchon M."/>
            <person name="Hoede C."/>
            <person name="Tenaillon O."/>
            <person name="Barbe V."/>
            <person name="Baeriswyl S."/>
            <person name="Bidet P."/>
            <person name="Bingen E."/>
            <person name="Bonacorsi S."/>
            <person name="Bouchier C."/>
            <person name="Bouvet O."/>
            <person name="Calteau A."/>
            <person name="Chiapello H."/>
            <person name="Clermont O."/>
            <person name="Cruveiller S."/>
            <person name="Danchin A."/>
            <person name="Diard M."/>
            <person name="Dossat C."/>
            <person name="Karoui M.E."/>
            <person name="Frapy E."/>
            <person name="Garry L."/>
            <person name="Ghigo J.M."/>
            <person name="Gilles A.M."/>
            <person name="Johnson J."/>
            <person name="Le Bouguenec C."/>
            <person name="Lescat M."/>
            <person name="Mangenot S."/>
            <person name="Martinez-Jehanne V."/>
            <person name="Matic I."/>
            <person name="Nassif X."/>
            <person name="Oztas S."/>
            <person name="Petit M.A."/>
            <person name="Pichon C."/>
            <person name="Rouy Z."/>
            <person name="Ruf C.S."/>
            <person name="Schneider D."/>
            <person name="Tourret J."/>
            <person name="Vacherie B."/>
            <person name="Vallenet D."/>
            <person name="Medigue C."/>
            <person name="Rocha E.P.C."/>
            <person name="Denamur E."/>
        </authorList>
    </citation>
    <scope>NUCLEOTIDE SEQUENCE [LARGE SCALE GENOMIC DNA]</scope>
    <source>
        <strain evidence="4">UMN026 / ExPEC</strain>
    </source>
</reference>
<evidence type="ECO:0000256" key="1">
    <source>
        <dbReference type="ARBA" id="ARBA00034120"/>
    </source>
</evidence>
<protein>
    <submittedName>
        <fullName evidence="3">Reverse transcriptase</fullName>
        <ecNumber evidence="3">2.7.7.49</ecNumber>
    </submittedName>
</protein>
<sequence length="416" mass="48379">MTKTKAFNIDKSLVVSAYRRVKTSAGAAGIDKQSLADFDKRLVDNLYKIWNRLSSGSYFPPAVKAVAIPKKLGGERILGIPTVSDRIAQTVVKLAFEPQVEPHFLADSYGYRPNKSALDAIGVTRKRCWYYDWVLEFDIKGLFDNIPHELIMKAVDKHNPARWVKLYIQRWLTAPMVMSDGEVRARTMGTPQGGVISPLLANLFMHYVFDKWLAKYYPKVPWYRYADDGILHCHSEAEATEMREVLRKRFSECGLEMHPEKTRVIYCKDGSRKGDYEHTMFDFLGYTFRRRVVKNVKRNSLFVSFTPAASKSALKAMRREIKATGIRKRVDLSIEQIAKWINPKLNGWINYYGRYTCSELYSVFRYINKALVRWGRKKYKMLSRYKTRASKFLEEMAKRSPQLFAHWRLKMRGGLV</sequence>
<dbReference type="PANTHER" id="PTHR34047">
    <property type="entry name" value="NUCLEAR INTRON MATURASE 1, MITOCHONDRIAL-RELATED"/>
    <property type="match status" value="1"/>
</dbReference>
<dbReference type="InterPro" id="IPR043502">
    <property type="entry name" value="DNA/RNA_pol_sf"/>
</dbReference>
<keyword evidence="3" id="KW-0808">Transferase</keyword>
<dbReference type="GO" id="GO:0003964">
    <property type="term" value="F:RNA-directed DNA polymerase activity"/>
    <property type="evidence" value="ECO:0007669"/>
    <property type="project" value="UniProtKB-KW"/>
</dbReference>
<keyword evidence="3" id="KW-0548">Nucleotidyltransferase</keyword>
<proteinExistence type="inferred from homology"/>
<dbReference type="InterPro" id="IPR051083">
    <property type="entry name" value="GrpII_Intron_Splice-Mob/Def"/>
</dbReference>
<dbReference type="PANTHER" id="PTHR34047:SF3">
    <property type="entry name" value="BLR2052 PROTEIN"/>
    <property type="match status" value="1"/>
</dbReference>